<dbReference type="InterPro" id="IPR036388">
    <property type="entry name" value="WH-like_DNA-bd_sf"/>
</dbReference>
<feature type="region of interest" description="Disordered" evidence="2">
    <location>
        <begin position="137"/>
        <end position="221"/>
    </location>
</feature>
<dbReference type="Pfam" id="PF13551">
    <property type="entry name" value="HTH_29"/>
    <property type="match status" value="1"/>
</dbReference>
<feature type="compositionally biased region" description="Low complexity" evidence="2">
    <location>
        <begin position="162"/>
        <end position="182"/>
    </location>
</feature>
<dbReference type="SUPFAM" id="SSF46689">
    <property type="entry name" value="Homeodomain-like"/>
    <property type="match status" value="3"/>
</dbReference>
<evidence type="ECO:0000256" key="1">
    <source>
        <dbReference type="ARBA" id="ARBA00004123"/>
    </source>
</evidence>
<comment type="caution">
    <text evidence="3">The sequence shown here is derived from an EMBL/GenBank/DDBJ whole genome shotgun (WGS) entry which is preliminary data.</text>
</comment>
<dbReference type="PANTHER" id="PTHR46068">
    <property type="entry name" value="PROTEIN CBG27172"/>
    <property type="match status" value="1"/>
</dbReference>
<sequence length="815" mass="89510">MAHLYNFPSNINTHTNTTLNPHLSNLQLNAHTTNTNTGLNPHLSNLQLNTPTNTALNQHLPGHPLSSHSSLNSHLSNFAPSAAAMNAHAVQLGTHLPNFASNMNTHSHLNSHLSNFQSNPRTNSHFNFASNMVSHSNSHLTSSHPSNSYTHTNAALNSHSSNHPLNMVTHNNNNTNTATHNTPLSHFTSNPYTTHSNAAFNPHLSNPNLRSNNNSSNTTLDSHLSGLSSNTYTSNTLNSSLPNLASSNIHTHNNANTNALNFRPQVGLVSGLGSVDTDVKKEDDGMESLIVDTVGGGCSVVKEEDEENERSVNLPQTRQPQPGHTTEGQSGGGGSHEQCLPKDESADYTECKAEEEFLFTEQDKKDSDKSDEDTREKTSGGVVDLTDTTTATIKQERDDDSNDVTGDRKRQKLKQNSGSVKLGSRAGARLEVRGKIIDMWESGIPVATIAQQLGHSRTTIYTWITRWKEEGSLETRPRGGKSRITTPEEEAKILALVREQPNGESLTQGLKLSQQSSQSPPPTATTTTTTTTTKKSTESQPESDEQDLEAALKEKHKDVAGSGKRANAPEVLTTRAKMILLWQSGMSARVIAQVLGLSRNTVRKWISRWQKEGSILTRARTGRPRSTTPDQDAKILEVALSRPETATAVSITRDLKLSCCASTIERRLREHGIVSHIPAIPAIKEEKDKDEEEEEVVETKPTPTDILATRARIIVLWEKGMSEAAIAQNLGHSRYTVRRWITRWQKDRSLVNKSRETRPRTSTKEKKEPQEPIDPSQAEINPPTTTSTPEDTTRDEEKPPSSNDSQPTTTETTTE</sequence>
<feature type="compositionally biased region" description="Basic and acidic residues" evidence="2">
    <location>
        <begin position="550"/>
        <end position="559"/>
    </location>
</feature>
<feature type="compositionally biased region" description="Low complexity" evidence="2">
    <location>
        <begin position="513"/>
        <end position="540"/>
    </location>
</feature>
<proteinExistence type="predicted"/>
<feature type="region of interest" description="Disordered" evidence="2">
    <location>
        <begin position="751"/>
        <end position="815"/>
    </location>
</feature>
<keyword evidence="4" id="KW-1185">Reference proteome</keyword>
<feature type="region of interest" description="Disordered" evidence="2">
    <location>
        <begin position="303"/>
        <end position="347"/>
    </location>
</feature>
<dbReference type="Pfam" id="PF13384">
    <property type="entry name" value="HTH_23"/>
    <property type="match status" value="1"/>
</dbReference>
<evidence type="ECO:0000313" key="4">
    <source>
        <dbReference type="Proteomes" id="UP001286313"/>
    </source>
</evidence>
<dbReference type="PANTHER" id="PTHR46068:SF1">
    <property type="entry name" value="TRANSPOSASE IS30-LIKE HTH DOMAIN-CONTAINING PROTEIN"/>
    <property type="match status" value="1"/>
</dbReference>
<evidence type="ECO:0000313" key="3">
    <source>
        <dbReference type="EMBL" id="KAK3875459.1"/>
    </source>
</evidence>
<name>A0AAE1FJP5_PETCI</name>
<accession>A0AAE1FJP5</accession>
<dbReference type="Pfam" id="PF13565">
    <property type="entry name" value="HTH_32"/>
    <property type="match status" value="1"/>
</dbReference>
<dbReference type="EMBL" id="JAWQEG010001964">
    <property type="protein sequence ID" value="KAK3875459.1"/>
    <property type="molecule type" value="Genomic_DNA"/>
</dbReference>
<feature type="compositionally biased region" description="Polar residues" evidence="2">
    <location>
        <begin position="183"/>
        <end position="199"/>
    </location>
</feature>
<feature type="compositionally biased region" description="Basic and acidic residues" evidence="2">
    <location>
        <begin position="362"/>
        <end position="378"/>
    </location>
</feature>
<dbReference type="Proteomes" id="UP001286313">
    <property type="component" value="Unassembled WGS sequence"/>
</dbReference>
<gene>
    <name evidence="3" type="ORF">Pcinc_019671</name>
</gene>
<evidence type="ECO:0000256" key="2">
    <source>
        <dbReference type="SAM" id="MobiDB-lite"/>
    </source>
</evidence>
<feature type="region of interest" description="Disordered" evidence="2">
    <location>
        <begin position="504"/>
        <end position="566"/>
    </location>
</feature>
<feature type="compositionally biased region" description="Polar residues" evidence="2">
    <location>
        <begin position="311"/>
        <end position="322"/>
    </location>
</feature>
<dbReference type="InterPro" id="IPR009057">
    <property type="entry name" value="Homeodomain-like_sf"/>
</dbReference>
<feature type="compositionally biased region" description="Basic and acidic residues" evidence="2">
    <location>
        <begin position="751"/>
        <end position="770"/>
    </location>
</feature>
<dbReference type="AlphaFoldDB" id="A0AAE1FJP5"/>
<dbReference type="Gene3D" id="1.10.10.10">
    <property type="entry name" value="Winged helix-like DNA-binding domain superfamily/Winged helix DNA-binding domain"/>
    <property type="match status" value="3"/>
</dbReference>
<feature type="compositionally biased region" description="Polar residues" evidence="2">
    <location>
        <begin position="137"/>
        <end position="161"/>
    </location>
</feature>
<feature type="compositionally biased region" description="Low complexity" evidence="2">
    <location>
        <begin position="201"/>
        <end position="221"/>
    </location>
</feature>
<reference evidence="3" key="1">
    <citation type="submission" date="2023-10" db="EMBL/GenBank/DDBJ databases">
        <title>Genome assemblies of two species of porcelain crab, Petrolisthes cinctipes and Petrolisthes manimaculis (Anomura: Porcellanidae).</title>
        <authorList>
            <person name="Angst P."/>
        </authorList>
    </citation>
    <scope>NUCLEOTIDE SEQUENCE</scope>
    <source>
        <strain evidence="3">PB745_01</strain>
        <tissue evidence="3">Gill</tissue>
    </source>
</reference>
<organism evidence="3 4">
    <name type="scientific">Petrolisthes cinctipes</name>
    <name type="common">Flat porcelain crab</name>
    <dbReference type="NCBI Taxonomy" id="88211"/>
    <lineage>
        <taxon>Eukaryota</taxon>
        <taxon>Metazoa</taxon>
        <taxon>Ecdysozoa</taxon>
        <taxon>Arthropoda</taxon>
        <taxon>Crustacea</taxon>
        <taxon>Multicrustacea</taxon>
        <taxon>Malacostraca</taxon>
        <taxon>Eumalacostraca</taxon>
        <taxon>Eucarida</taxon>
        <taxon>Decapoda</taxon>
        <taxon>Pleocyemata</taxon>
        <taxon>Anomura</taxon>
        <taxon>Galatheoidea</taxon>
        <taxon>Porcellanidae</taxon>
        <taxon>Petrolisthes</taxon>
    </lineage>
</organism>
<dbReference type="GO" id="GO:0005634">
    <property type="term" value="C:nucleus"/>
    <property type="evidence" value="ECO:0007669"/>
    <property type="project" value="UniProtKB-SubCell"/>
</dbReference>
<comment type="subcellular location">
    <subcellularLocation>
        <location evidence="1">Nucleus</location>
    </subcellularLocation>
</comment>
<feature type="region of interest" description="Disordered" evidence="2">
    <location>
        <begin position="362"/>
        <end position="421"/>
    </location>
</feature>
<protein>
    <recommendedName>
        <fullName evidence="5">Transposase</fullName>
    </recommendedName>
</protein>
<evidence type="ECO:0008006" key="5">
    <source>
        <dbReference type="Google" id="ProtNLM"/>
    </source>
</evidence>